<sequence>MSTQRLAWPDVAKGLSIIGVVVLHVSLLIPGARDTALSQANTVIDPLRMPLFFLVSGLFSSKVLNFSLPELFRRRLWFFLIPYLVWVPIEVTLTNEMRQLAGISEPFTLREYVELIVTGRNMAWFLYALVLFNLALWLTRKLPMWATVVVALSPVLGIQWHHEVPIVAKVIMYLPIFMAGTYACHVIKRFATTALTPTRILFALAGYLSAVALVIAWNNFIEANQSIVLPVPVIGGLDHTALQLLVNQLQYSLMLPAGVVLVVALTQVPGISDTLQFLGRNTLPIYLGHPIALTMLVSFPRELYDLPVGMEGAGFWMSTHVWIVIGLVASAAGGLGMWALGKVPGLRWSLYPPKLPEPKRTSSERRIIEPYTVGDAGRTHQ</sequence>
<dbReference type="GO" id="GO:0005886">
    <property type="term" value="C:plasma membrane"/>
    <property type="evidence" value="ECO:0007669"/>
    <property type="project" value="UniProtKB-SubCell"/>
</dbReference>
<dbReference type="GO" id="GO:0009246">
    <property type="term" value="P:enterobacterial common antigen biosynthetic process"/>
    <property type="evidence" value="ECO:0007669"/>
    <property type="project" value="TreeGrafter"/>
</dbReference>
<keyword evidence="4 8" id="KW-0812">Transmembrane</keyword>
<evidence type="ECO:0000256" key="2">
    <source>
        <dbReference type="ARBA" id="ARBA00007400"/>
    </source>
</evidence>
<keyword evidence="3" id="KW-1003">Cell membrane</keyword>
<dbReference type="Pfam" id="PF01757">
    <property type="entry name" value="Acyl_transf_3"/>
    <property type="match status" value="1"/>
</dbReference>
<dbReference type="EMBL" id="FOGQ01000001">
    <property type="protein sequence ID" value="SER37413.1"/>
    <property type="molecule type" value="Genomic_DNA"/>
</dbReference>
<dbReference type="AlphaFoldDB" id="A0A1H9NPX8"/>
<dbReference type="RefSeq" id="WP_092254473.1">
    <property type="nucleotide sequence ID" value="NZ_CP047199.1"/>
</dbReference>
<comment type="similarity">
    <text evidence="2">Belongs to the acyltransferase 3 family.</text>
</comment>
<feature type="transmembrane region" description="Helical" evidence="8">
    <location>
        <begin position="142"/>
        <end position="160"/>
    </location>
</feature>
<dbReference type="PANTHER" id="PTHR40074:SF2">
    <property type="entry name" value="O-ACETYLTRANSFERASE WECH"/>
    <property type="match status" value="1"/>
</dbReference>
<evidence type="ECO:0000256" key="4">
    <source>
        <dbReference type="ARBA" id="ARBA00022692"/>
    </source>
</evidence>
<gene>
    <name evidence="10" type="ORF">SAMN05661109_00032</name>
</gene>
<feature type="transmembrane region" description="Helical" evidence="8">
    <location>
        <begin position="76"/>
        <end position="95"/>
    </location>
</feature>
<evidence type="ECO:0000256" key="7">
    <source>
        <dbReference type="SAM" id="MobiDB-lite"/>
    </source>
</evidence>
<reference evidence="11" key="1">
    <citation type="submission" date="2016-10" db="EMBL/GenBank/DDBJ databases">
        <authorList>
            <person name="Varghese N."/>
            <person name="Submissions S."/>
        </authorList>
    </citation>
    <scope>NUCLEOTIDE SEQUENCE [LARGE SCALE GENOMIC DNA]</scope>
    <source>
        <strain evidence="11">DSM 20524</strain>
    </source>
</reference>
<keyword evidence="5 8" id="KW-1133">Transmembrane helix</keyword>
<evidence type="ECO:0000256" key="3">
    <source>
        <dbReference type="ARBA" id="ARBA00022475"/>
    </source>
</evidence>
<feature type="transmembrane region" description="Helical" evidence="8">
    <location>
        <begin position="320"/>
        <end position="340"/>
    </location>
</feature>
<feature type="transmembrane region" description="Helical" evidence="8">
    <location>
        <begin position="166"/>
        <end position="187"/>
    </location>
</feature>
<dbReference type="STRING" id="1121357.SAMN05661109_00032"/>
<evidence type="ECO:0000259" key="9">
    <source>
        <dbReference type="Pfam" id="PF01757"/>
    </source>
</evidence>
<comment type="subcellular location">
    <subcellularLocation>
        <location evidence="1">Cell membrane</location>
        <topology evidence="1">Multi-pass membrane protein</topology>
    </subcellularLocation>
</comment>
<protein>
    <submittedName>
        <fullName evidence="10">Uncharacterized membrane protein YcfT</fullName>
    </submittedName>
</protein>
<organism evidence="10 11">
    <name type="scientific">Corynebacterium cystitidis DSM 20524</name>
    <dbReference type="NCBI Taxonomy" id="1121357"/>
    <lineage>
        <taxon>Bacteria</taxon>
        <taxon>Bacillati</taxon>
        <taxon>Actinomycetota</taxon>
        <taxon>Actinomycetes</taxon>
        <taxon>Mycobacteriales</taxon>
        <taxon>Corynebacteriaceae</taxon>
        <taxon>Corynebacterium</taxon>
    </lineage>
</organism>
<feature type="transmembrane region" description="Helical" evidence="8">
    <location>
        <begin position="12"/>
        <end position="32"/>
    </location>
</feature>
<keyword evidence="6 8" id="KW-0472">Membrane</keyword>
<accession>A0A1H9NPX8</accession>
<name>A0A1H9NPX8_9CORY</name>
<proteinExistence type="inferred from homology"/>
<dbReference type="GO" id="GO:0016413">
    <property type="term" value="F:O-acetyltransferase activity"/>
    <property type="evidence" value="ECO:0007669"/>
    <property type="project" value="TreeGrafter"/>
</dbReference>
<feature type="domain" description="Acyltransferase 3" evidence="9">
    <location>
        <begin position="7"/>
        <end position="334"/>
    </location>
</feature>
<evidence type="ECO:0000313" key="10">
    <source>
        <dbReference type="EMBL" id="SER37413.1"/>
    </source>
</evidence>
<feature type="transmembrane region" description="Helical" evidence="8">
    <location>
        <begin position="251"/>
        <end position="271"/>
    </location>
</feature>
<dbReference type="InterPro" id="IPR002656">
    <property type="entry name" value="Acyl_transf_3_dom"/>
</dbReference>
<feature type="transmembrane region" description="Helical" evidence="8">
    <location>
        <begin position="47"/>
        <end position="64"/>
    </location>
</feature>
<evidence type="ECO:0000256" key="5">
    <source>
        <dbReference type="ARBA" id="ARBA00022989"/>
    </source>
</evidence>
<feature type="transmembrane region" description="Helical" evidence="8">
    <location>
        <begin position="283"/>
        <end position="300"/>
    </location>
</feature>
<dbReference type="PANTHER" id="PTHR40074">
    <property type="entry name" value="O-ACETYLTRANSFERASE WECH"/>
    <property type="match status" value="1"/>
</dbReference>
<dbReference type="Proteomes" id="UP000198929">
    <property type="component" value="Unassembled WGS sequence"/>
</dbReference>
<evidence type="ECO:0000256" key="6">
    <source>
        <dbReference type="ARBA" id="ARBA00023136"/>
    </source>
</evidence>
<feature type="region of interest" description="Disordered" evidence="7">
    <location>
        <begin position="357"/>
        <end position="381"/>
    </location>
</feature>
<evidence type="ECO:0000256" key="1">
    <source>
        <dbReference type="ARBA" id="ARBA00004651"/>
    </source>
</evidence>
<feature type="transmembrane region" description="Helical" evidence="8">
    <location>
        <begin position="115"/>
        <end position="135"/>
    </location>
</feature>
<evidence type="ECO:0000256" key="8">
    <source>
        <dbReference type="SAM" id="Phobius"/>
    </source>
</evidence>
<feature type="transmembrane region" description="Helical" evidence="8">
    <location>
        <begin position="199"/>
        <end position="220"/>
    </location>
</feature>
<feature type="compositionally biased region" description="Basic and acidic residues" evidence="7">
    <location>
        <begin position="357"/>
        <end position="368"/>
    </location>
</feature>
<evidence type="ECO:0000313" key="11">
    <source>
        <dbReference type="Proteomes" id="UP000198929"/>
    </source>
</evidence>
<keyword evidence="11" id="KW-1185">Reference proteome</keyword>